<keyword evidence="9" id="KW-0496">Mitochondrion</keyword>
<evidence type="ECO:0000256" key="6">
    <source>
        <dbReference type="ARBA" id="ARBA00022927"/>
    </source>
</evidence>
<comment type="subcellular location">
    <subcellularLocation>
        <location evidence="1">Mitochondrion outer membrane</location>
        <topology evidence="1">Single-pass membrane protein</topology>
    </subcellularLocation>
</comment>
<keyword evidence="5" id="KW-1000">Mitochondrion outer membrane</keyword>
<evidence type="ECO:0000256" key="9">
    <source>
        <dbReference type="ARBA" id="ARBA00023128"/>
    </source>
</evidence>
<keyword evidence="13" id="KW-1185">Reference proteome</keyword>
<keyword evidence="7" id="KW-1133">Transmembrane helix</keyword>
<dbReference type="OrthoDB" id="10016939at2759"/>
<evidence type="ECO:0000313" key="13">
    <source>
        <dbReference type="Proteomes" id="UP000238350"/>
    </source>
</evidence>
<dbReference type="InterPro" id="IPR005683">
    <property type="entry name" value="Tom22"/>
</dbReference>
<dbReference type="GO" id="GO:0005741">
    <property type="term" value="C:mitochondrial outer membrane"/>
    <property type="evidence" value="ECO:0007669"/>
    <property type="project" value="UniProtKB-SubCell"/>
</dbReference>
<evidence type="ECO:0000256" key="8">
    <source>
        <dbReference type="ARBA" id="ARBA00023010"/>
    </source>
</evidence>
<gene>
    <name evidence="12" type="ORF">B9G98_01933</name>
</gene>
<keyword evidence="3" id="KW-0813">Transport</keyword>
<evidence type="ECO:0000256" key="2">
    <source>
        <dbReference type="ARBA" id="ARBA00009874"/>
    </source>
</evidence>
<keyword evidence="8" id="KW-0811">Translocation</keyword>
<sequence>MVKVELVEEDVNVPVQEPQVFDDNASNVSDDVYDDEDEFDINETLAERVAALKDVIPPQLRAKLLSTFTSLSDLVQSSVNFGGKSLWVITSSTLLLGVPLSLCILSEQQLMEMEKGMQLGDPNSVLAPEAEAGVV</sequence>
<evidence type="ECO:0000313" key="12">
    <source>
        <dbReference type="EMBL" id="PRT54313.1"/>
    </source>
</evidence>
<dbReference type="GO" id="GO:0006886">
    <property type="term" value="P:intracellular protein transport"/>
    <property type="evidence" value="ECO:0007669"/>
    <property type="project" value="InterPro"/>
</dbReference>
<organism evidence="12 13">
    <name type="scientific">Wickerhamiella sorbophila</name>
    <dbReference type="NCBI Taxonomy" id="45607"/>
    <lineage>
        <taxon>Eukaryota</taxon>
        <taxon>Fungi</taxon>
        <taxon>Dikarya</taxon>
        <taxon>Ascomycota</taxon>
        <taxon>Saccharomycotina</taxon>
        <taxon>Dipodascomycetes</taxon>
        <taxon>Dipodascales</taxon>
        <taxon>Trichomonascaceae</taxon>
        <taxon>Wickerhamiella</taxon>
    </lineage>
</organism>
<comment type="similarity">
    <text evidence="2">Belongs to the Tom22 family.</text>
</comment>
<dbReference type="EMBL" id="NDIQ01000021">
    <property type="protein sequence ID" value="PRT54313.1"/>
    <property type="molecule type" value="Genomic_DNA"/>
</dbReference>
<protein>
    <submittedName>
        <fullName evidence="12">Mitochondrial import receptor subunit tom22</fullName>
    </submittedName>
</protein>
<dbReference type="PANTHER" id="PTHR12504">
    <property type="entry name" value="MITOCHONDRIAL IMPORT RECEPTOR SUBUNIT TOM22"/>
    <property type="match status" value="1"/>
</dbReference>
<dbReference type="CDD" id="cd22884">
    <property type="entry name" value="TOM22"/>
    <property type="match status" value="1"/>
</dbReference>
<evidence type="ECO:0000256" key="4">
    <source>
        <dbReference type="ARBA" id="ARBA00022692"/>
    </source>
</evidence>
<evidence type="ECO:0000256" key="7">
    <source>
        <dbReference type="ARBA" id="ARBA00022989"/>
    </source>
</evidence>
<dbReference type="AlphaFoldDB" id="A0A2T0FH29"/>
<accession>A0A2T0FH29</accession>
<dbReference type="STRING" id="45607.A0A2T0FH29"/>
<evidence type="ECO:0000256" key="3">
    <source>
        <dbReference type="ARBA" id="ARBA00022448"/>
    </source>
</evidence>
<evidence type="ECO:0000256" key="1">
    <source>
        <dbReference type="ARBA" id="ARBA00004572"/>
    </source>
</evidence>
<dbReference type="RefSeq" id="XP_024664258.1">
    <property type="nucleotide sequence ID" value="XM_024808490.1"/>
</dbReference>
<dbReference type="Proteomes" id="UP000238350">
    <property type="component" value="Unassembled WGS sequence"/>
</dbReference>
<evidence type="ECO:0000256" key="11">
    <source>
        <dbReference type="ARBA" id="ARBA00023170"/>
    </source>
</evidence>
<keyword evidence="4" id="KW-0812">Transmembrane</keyword>
<dbReference type="PANTHER" id="PTHR12504:SF0">
    <property type="entry name" value="MITOCHONDRIAL IMPORT RECEPTOR SUBUNIT TOM22 HOMOLOG"/>
    <property type="match status" value="1"/>
</dbReference>
<dbReference type="GeneID" id="36515681"/>
<keyword evidence="10" id="KW-0472">Membrane</keyword>
<dbReference type="Pfam" id="PF04281">
    <property type="entry name" value="Tom22"/>
    <property type="match status" value="1"/>
</dbReference>
<name>A0A2T0FH29_9ASCO</name>
<evidence type="ECO:0000256" key="5">
    <source>
        <dbReference type="ARBA" id="ARBA00022787"/>
    </source>
</evidence>
<reference evidence="12 13" key="1">
    <citation type="submission" date="2017-04" db="EMBL/GenBank/DDBJ databases">
        <title>Genome sequencing of [Candida] sorbophila.</title>
        <authorList>
            <person name="Ahn J.O."/>
        </authorList>
    </citation>
    <scope>NUCLEOTIDE SEQUENCE [LARGE SCALE GENOMIC DNA]</scope>
    <source>
        <strain evidence="12 13">DS02</strain>
    </source>
</reference>
<comment type="caution">
    <text evidence="12">The sequence shown here is derived from an EMBL/GenBank/DDBJ whole genome shotgun (WGS) entry which is preliminary data.</text>
</comment>
<keyword evidence="11 12" id="KW-0675">Receptor</keyword>
<evidence type="ECO:0000256" key="10">
    <source>
        <dbReference type="ARBA" id="ARBA00023136"/>
    </source>
</evidence>
<keyword evidence="6" id="KW-0653">Protein transport</keyword>
<proteinExistence type="inferred from homology"/>